<keyword evidence="7" id="KW-1185">Reference proteome</keyword>
<evidence type="ECO:0000259" key="5">
    <source>
        <dbReference type="PROSITE" id="PS50937"/>
    </source>
</evidence>
<dbReference type="EMBL" id="JBHTOG010000048">
    <property type="protein sequence ID" value="MFD1432961.1"/>
    <property type="molecule type" value="Genomic_DNA"/>
</dbReference>
<evidence type="ECO:0000256" key="4">
    <source>
        <dbReference type="ARBA" id="ARBA00023163"/>
    </source>
</evidence>
<dbReference type="RefSeq" id="WP_125696512.1">
    <property type="nucleotide sequence ID" value="NZ_JBHTOG010000048.1"/>
</dbReference>
<gene>
    <name evidence="6" type="ORF">ACFQ47_09810</name>
</gene>
<dbReference type="Proteomes" id="UP001597192">
    <property type="component" value="Unassembled WGS sequence"/>
</dbReference>
<name>A0ABW4CTU4_9LACO</name>
<keyword evidence="3" id="KW-0010">Activator</keyword>
<dbReference type="Gene3D" id="1.10.1660.10">
    <property type="match status" value="1"/>
</dbReference>
<evidence type="ECO:0000256" key="3">
    <source>
        <dbReference type="ARBA" id="ARBA00023159"/>
    </source>
</evidence>
<dbReference type="PANTHER" id="PTHR30204">
    <property type="entry name" value="REDOX-CYCLING DRUG-SENSING TRANSCRIPTIONAL ACTIVATOR SOXR"/>
    <property type="match status" value="1"/>
</dbReference>
<feature type="domain" description="HTH merR-type" evidence="5">
    <location>
        <begin position="2"/>
        <end position="70"/>
    </location>
</feature>
<organism evidence="6 7">
    <name type="scientific">Lacticaseibacillus yichunensis</name>
    <dbReference type="NCBI Taxonomy" id="2486015"/>
    <lineage>
        <taxon>Bacteria</taxon>
        <taxon>Bacillati</taxon>
        <taxon>Bacillota</taxon>
        <taxon>Bacilli</taxon>
        <taxon>Lactobacillales</taxon>
        <taxon>Lactobacillaceae</taxon>
        <taxon>Lacticaseibacillus</taxon>
    </lineage>
</organism>
<dbReference type="PROSITE" id="PS50937">
    <property type="entry name" value="HTH_MERR_2"/>
    <property type="match status" value="1"/>
</dbReference>
<evidence type="ECO:0000313" key="7">
    <source>
        <dbReference type="Proteomes" id="UP001597192"/>
    </source>
</evidence>
<reference evidence="7" key="1">
    <citation type="journal article" date="2019" name="Int. J. Syst. Evol. Microbiol.">
        <title>The Global Catalogue of Microorganisms (GCM) 10K type strain sequencing project: providing services to taxonomists for standard genome sequencing and annotation.</title>
        <authorList>
            <consortium name="The Broad Institute Genomics Platform"/>
            <consortium name="The Broad Institute Genome Sequencing Center for Infectious Disease"/>
            <person name="Wu L."/>
            <person name="Ma J."/>
        </authorList>
    </citation>
    <scope>NUCLEOTIDE SEQUENCE [LARGE SCALE GENOMIC DNA]</scope>
    <source>
        <strain evidence="7">CCM 8947</strain>
    </source>
</reference>
<sequence length="252" mass="28565">MTYKIKQFAKLAGVSERTLRYYHEVGLLVPRVEENGYRVYTSADADRMQQILFYRNLEVPLGEIRALLDAPRADQVAALRDQREKLLAKQSQVQQLIAQVEATLRNEAEIMTDEEKFQAFKKDLVAKNDADYGDEVEARYGKNAKREADAQMMGLTPDQFARAQGLQDQLGSLLQEALATQAPADSPVAKRIYAAHRAWLTLMWGKYDPAMHRGLVEMYLEDSRFADYYTKLVGDDRAVRVLAAAVEANAQD</sequence>
<dbReference type="InterPro" id="IPR012925">
    <property type="entry name" value="TipAS_dom"/>
</dbReference>
<dbReference type="SUPFAM" id="SSF46955">
    <property type="entry name" value="Putative DNA-binding domain"/>
    <property type="match status" value="1"/>
</dbReference>
<dbReference type="Gene3D" id="1.10.490.50">
    <property type="entry name" value="Antibiotic binding domain of TipA-like multidrug resistance regulators"/>
    <property type="match status" value="1"/>
</dbReference>
<dbReference type="SMART" id="SM00422">
    <property type="entry name" value="HTH_MERR"/>
    <property type="match status" value="1"/>
</dbReference>
<evidence type="ECO:0000256" key="2">
    <source>
        <dbReference type="ARBA" id="ARBA00023125"/>
    </source>
</evidence>
<keyword evidence="2" id="KW-0238">DNA-binding</keyword>
<dbReference type="Pfam" id="PF07739">
    <property type="entry name" value="TipAS"/>
    <property type="match status" value="1"/>
</dbReference>
<keyword evidence="1" id="KW-0805">Transcription regulation</keyword>
<dbReference type="InterPro" id="IPR009061">
    <property type="entry name" value="DNA-bd_dom_put_sf"/>
</dbReference>
<dbReference type="Pfam" id="PF13411">
    <property type="entry name" value="MerR_1"/>
    <property type="match status" value="1"/>
</dbReference>
<dbReference type="InterPro" id="IPR047057">
    <property type="entry name" value="MerR_fam"/>
</dbReference>
<protein>
    <submittedName>
        <fullName evidence="6">MerR family transcriptional regulator</fullName>
    </submittedName>
</protein>
<dbReference type="CDD" id="cd01106">
    <property type="entry name" value="HTH_TipAL-Mta"/>
    <property type="match status" value="1"/>
</dbReference>
<dbReference type="PANTHER" id="PTHR30204:SF90">
    <property type="entry name" value="HTH-TYPE TRANSCRIPTIONAL ACTIVATOR MTA"/>
    <property type="match status" value="1"/>
</dbReference>
<accession>A0ABW4CTU4</accession>
<evidence type="ECO:0000256" key="1">
    <source>
        <dbReference type="ARBA" id="ARBA00023015"/>
    </source>
</evidence>
<dbReference type="InterPro" id="IPR036244">
    <property type="entry name" value="TipA-like_antibiotic-bd"/>
</dbReference>
<proteinExistence type="predicted"/>
<dbReference type="SUPFAM" id="SSF89082">
    <property type="entry name" value="Antibiotic binding domain of TipA-like multidrug resistance regulators"/>
    <property type="match status" value="1"/>
</dbReference>
<evidence type="ECO:0000313" key="6">
    <source>
        <dbReference type="EMBL" id="MFD1432961.1"/>
    </source>
</evidence>
<dbReference type="InterPro" id="IPR000551">
    <property type="entry name" value="MerR-type_HTH_dom"/>
</dbReference>
<keyword evidence="4" id="KW-0804">Transcription</keyword>
<comment type="caution">
    <text evidence="6">The sequence shown here is derived from an EMBL/GenBank/DDBJ whole genome shotgun (WGS) entry which is preliminary data.</text>
</comment>